<feature type="compositionally biased region" description="Acidic residues" evidence="1">
    <location>
        <begin position="96"/>
        <end position="112"/>
    </location>
</feature>
<name>A0A369KA73_9BACT</name>
<evidence type="ECO:0000313" key="2">
    <source>
        <dbReference type="EMBL" id="RDB31501.1"/>
    </source>
</evidence>
<feature type="compositionally biased region" description="Basic and acidic residues" evidence="1">
    <location>
        <begin position="120"/>
        <end position="132"/>
    </location>
</feature>
<gene>
    <name evidence="2" type="ORF">HAT2_00375</name>
</gene>
<dbReference type="Proteomes" id="UP000253816">
    <property type="component" value="Unassembled WGS sequence"/>
</dbReference>
<organism evidence="2 3">
    <name type="scientific">Candidatus Similichlamydia laticola</name>
    <dbReference type="NCBI Taxonomy" id="2170265"/>
    <lineage>
        <taxon>Bacteria</taxon>
        <taxon>Pseudomonadati</taxon>
        <taxon>Chlamydiota</taxon>
        <taxon>Chlamydiia</taxon>
        <taxon>Parachlamydiales</taxon>
        <taxon>Candidatus Parilichlamydiaceae</taxon>
        <taxon>Candidatus Similichlamydia</taxon>
    </lineage>
</organism>
<accession>A0A369KA73</accession>
<keyword evidence="3" id="KW-1185">Reference proteome</keyword>
<evidence type="ECO:0000256" key="1">
    <source>
        <dbReference type="SAM" id="MobiDB-lite"/>
    </source>
</evidence>
<feature type="compositionally biased region" description="Low complexity" evidence="1">
    <location>
        <begin position="142"/>
        <end position="169"/>
    </location>
</feature>
<comment type="caution">
    <text evidence="2">The sequence shown here is derived from an EMBL/GenBank/DDBJ whole genome shotgun (WGS) entry which is preliminary data.</text>
</comment>
<evidence type="ECO:0000313" key="3">
    <source>
        <dbReference type="Proteomes" id="UP000253816"/>
    </source>
</evidence>
<dbReference type="AlphaFoldDB" id="A0A369KA73"/>
<protein>
    <submittedName>
        <fullName evidence="2">Uncharacterized protein</fullName>
    </submittedName>
</protein>
<feature type="region of interest" description="Disordered" evidence="1">
    <location>
        <begin position="55"/>
        <end position="210"/>
    </location>
</feature>
<dbReference type="EMBL" id="QQBG01000013">
    <property type="protein sequence ID" value="RDB31501.1"/>
    <property type="molecule type" value="Genomic_DNA"/>
</dbReference>
<reference evidence="2 3" key="1">
    <citation type="submission" date="2018-07" db="EMBL/GenBank/DDBJ databases">
        <title>Comparative genomics of the Candidatus Parilichlamydiaceae reveals evidence of convergent evolution and genome reduction in the phylum Chlamydiae.</title>
        <authorList>
            <person name="Taylor-Brown A."/>
            <person name="Polkinghorne A."/>
        </authorList>
    </citation>
    <scope>NUCLEOTIDE SEQUENCE [LARGE SCALE GENOMIC DNA]</scope>
    <source>
        <strain evidence="2 3">Hat2</strain>
    </source>
</reference>
<proteinExistence type="predicted"/>
<sequence>MLIFLHFQSNLMFNFSISPRFELFLKRRFPKYALYVLLPFLSCPSLFEIRAQASPVGVGGPEGESDRVEFEVSTSGPISHGQNGNDGMPVHGTEGVMEEGEDDRQKDEDGEQQVDLSSEESDHVGHPRELSHKNAVHKLRTSKSPTNSTSTSSNGTGSTSGNTSSTSSNLAHEPLSSDGHSGERQNAGQDKQPVGGLSSSPPEDVDHDEDGVHHNFIVQGMVDTPEQLLEWCKKAAEDKKLLIVTNEDPSVFFPGFSDNAERYLNTHCYIVMSNPGVVCRALKIYIKIAIYGVVVCPRLEGNTLLTKWDPIFPGSDYLSRLCSEGAESDLKPDDFFLHLSYFSYHTIQSKV</sequence>
<feature type="compositionally biased region" description="Polar residues" evidence="1">
    <location>
        <begin position="72"/>
        <end position="85"/>
    </location>
</feature>